<dbReference type="AlphaFoldDB" id="T1JTF0"/>
<reference evidence="1" key="2">
    <citation type="submission" date="2015-06" db="UniProtKB">
        <authorList>
            <consortium name="EnsemblMetazoa"/>
        </authorList>
    </citation>
    <scope>IDENTIFICATION</scope>
</reference>
<evidence type="ECO:0000313" key="1">
    <source>
        <dbReference type="EnsemblMetazoa" id="tetur01g13870.1"/>
    </source>
</evidence>
<name>T1JTF0_TETUR</name>
<accession>T1JTF0</accession>
<dbReference type="Proteomes" id="UP000015104">
    <property type="component" value="Unassembled WGS sequence"/>
</dbReference>
<dbReference type="HOGENOM" id="CLU_3425225_0_0_1"/>
<dbReference type="EnsemblMetazoa" id="tetur01g13870.1">
    <property type="protein sequence ID" value="tetur01g13870.1"/>
    <property type="gene ID" value="tetur01g13870"/>
</dbReference>
<reference evidence="2" key="1">
    <citation type="submission" date="2011-08" db="EMBL/GenBank/DDBJ databases">
        <authorList>
            <person name="Rombauts S."/>
        </authorList>
    </citation>
    <scope>NUCLEOTIDE SEQUENCE</scope>
    <source>
        <strain evidence="2">London</strain>
    </source>
</reference>
<protein>
    <submittedName>
        <fullName evidence="1">Uncharacterized protein</fullName>
    </submittedName>
</protein>
<organism evidence="1 2">
    <name type="scientific">Tetranychus urticae</name>
    <name type="common">Two-spotted spider mite</name>
    <dbReference type="NCBI Taxonomy" id="32264"/>
    <lineage>
        <taxon>Eukaryota</taxon>
        <taxon>Metazoa</taxon>
        <taxon>Ecdysozoa</taxon>
        <taxon>Arthropoda</taxon>
        <taxon>Chelicerata</taxon>
        <taxon>Arachnida</taxon>
        <taxon>Acari</taxon>
        <taxon>Acariformes</taxon>
        <taxon>Trombidiformes</taxon>
        <taxon>Prostigmata</taxon>
        <taxon>Eleutherengona</taxon>
        <taxon>Raphignathae</taxon>
        <taxon>Tetranychoidea</taxon>
        <taxon>Tetranychidae</taxon>
        <taxon>Tetranychus</taxon>
    </lineage>
</organism>
<keyword evidence="2" id="KW-1185">Reference proteome</keyword>
<evidence type="ECO:0000313" key="2">
    <source>
        <dbReference type="Proteomes" id="UP000015104"/>
    </source>
</evidence>
<dbReference type="EMBL" id="CAEY01000474">
    <property type="status" value="NOT_ANNOTATED_CDS"/>
    <property type="molecule type" value="Genomic_DNA"/>
</dbReference>
<sequence length="22" mass="2555">MMIVNIITLTSISGRFIFTKLR</sequence>
<proteinExistence type="predicted"/>